<dbReference type="AlphaFoldDB" id="A0A8X6SYZ6"/>
<organism evidence="2 3">
    <name type="scientific">Nephila pilipes</name>
    <name type="common">Giant wood spider</name>
    <name type="synonym">Nephila maculata</name>
    <dbReference type="NCBI Taxonomy" id="299642"/>
    <lineage>
        <taxon>Eukaryota</taxon>
        <taxon>Metazoa</taxon>
        <taxon>Ecdysozoa</taxon>
        <taxon>Arthropoda</taxon>
        <taxon>Chelicerata</taxon>
        <taxon>Arachnida</taxon>
        <taxon>Araneae</taxon>
        <taxon>Araneomorphae</taxon>
        <taxon>Entelegynae</taxon>
        <taxon>Araneoidea</taxon>
        <taxon>Nephilidae</taxon>
        <taxon>Nephila</taxon>
    </lineage>
</organism>
<dbReference type="Proteomes" id="UP000887013">
    <property type="component" value="Unassembled WGS sequence"/>
</dbReference>
<feature type="transmembrane region" description="Helical" evidence="1">
    <location>
        <begin position="37"/>
        <end position="56"/>
    </location>
</feature>
<keyword evidence="1" id="KW-0472">Membrane</keyword>
<name>A0A8X6SYZ6_NEPPI</name>
<reference evidence="2" key="1">
    <citation type="submission" date="2020-08" db="EMBL/GenBank/DDBJ databases">
        <title>Multicomponent nature underlies the extraordinary mechanical properties of spider dragline silk.</title>
        <authorList>
            <person name="Kono N."/>
            <person name="Nakamura H."/>
            <person name="Mori M."/>
            <person name="Yoshida Y."/>
            <person name="Ohtoshi R."/>
            <person name="Malay A.D."/>
            <person name="Moran D.A.P."/>
            <person name="Tomita M."/>
            <person name="Numata K."/>
            <person name="Arakawa K."/>
        </authorList>
    </citation>
    <scope>NUCLEOTIDE SEQUENCE</scope>
</reference>
<dbReference type="EMBL" id="BMAW01049347">
    <property type="protein sequence ID" value="GFS70286.1"/>
    <property type="molecule type" value="Genomic_DNA"/>
</dbReference>
<protein>
    <submittedName>
        <fullName evidence="2">Uncharacterized protein</fullName>
    </submittedName>
</protein>
<comment type="caution">
    <text evidence="2">The sequence shown here is derived from an EMBL/GenBank/DDBJ whole genome shotgun (WGS) entry which is preliminary data.</text>
</comment>
<evidence type="ECO:0000313" key="3">
    <source>
        <dbReference type="Proteomes" id="UP000887013"/>
    </source>
</evidence>
<evidence type="ECO:0000256" key="1">
    <source>
        <dbReference type="SAM" id="Phobius"/>
    </source>
</evidence>
<gene>
    <name evidence="2" type="primary">NCL1_49268</name>
    <name evidence="2" type="ORF">NPIL_294221</name>
</gene>
<keyword evidence="3" id="KW-1185">Reference proteome</keyword>
<proteinExistence type="predicted"/>
<keyword evidence="1" id="KW-1133">Transmembrane helix</keyword>
<keyword evidence="1" id="KW-0812">Transmembrane</keyword>
<sequence length="98" mass="11550">MRLLPIARIAARETDFMQKLKFQQLRGTKAQKLRHRIVLGFTMGTLVVACSLGYFLTLVKPEPIALFKNFEHPMLFFRNRGYVSYIETKHKVEIEEDY</sequence>
<accession>A0A8X6SYZ6</accession>
<dbReference type="OrthoDB" id="6423933at2759"/>
<evidence type="ECO:0000313" key="2">
    <source>
        <dbReference type="EMBL" id="GFS70286.1"/>
    </source>
</evidence>